<dbReference type="Proteomes" id="UP000054823">
    <property type="component" value="Unassembled WGS sequence"/>
</dbReference>
<evidence type="ECO:0000313" key="2">
    <source>
        <dbReference type="EMBL" id="CUH50658.1"/>
    </source>
</evidence>
<keyword evidence="3" id="KW-1185">Reference proteome</keyword>
<sequence length="127" mass="13779">MIRTIVNSQRLSPASIAVLLVAATALSACGEGFRDSFRNKRTSVAFDGFVFKAKAKEVSKDARDHFTVSVSRVNQSLNGARQAGAHEAVKYCISEYGTSNVEWVVGPESEGLIPVDDKIQLEGFCRP</sequence>
<dbReference type="STRING" id="321267.SHM7688_00085"/>
<dbReference type="PROSITE" id="PS51257">
    <property type="entry name" value="PROKAR_LIPOPROTEIN"/>
    <property type="match status" value="1"/>
</dbReference>
<protein>
    <recommendedName>
        <fullName evidence="4">Lipoprotein</fullName>
    </recommendedName>
</protein>
<feature type="signal peptide" evidence="1">
    <location>
        <begin position="1"/>
        <end position="30"/>
    </location>
</feature>
<feature type="chain" id="PRO_5006061637" description="Lipoprotein" evidence="1">
    <location>
        <begin position="31"/>
        <end position="127"/>
    </location>
</feature>
<dbReference type="EMBL" id="CYPW01000001">
    <property type="protein sequence ID" value="CUH50658.1"/>
    <property type="molecule type" value="Genomic_DNA"/>
</dbReference>
<accession>A0A0P1EKA0</accession>
<evidence type="ECO:0008006" key="4">
    <source>
        <dbReference type="Google" id="ProtNLM"/>
    </source>
</evidence>
<proteinExistence type="predicted"/>
<keyword evidence="1" id="KW-0732">Signal</keyword>
<dbReference type="RefSeq" id="WP_144432443.1">
    <property type="nucleotide sequence ID" value="NZ_CYPW01000001.1"/>
</dbReference>
<organism evidence="2 3">
    <name type="scientific">Shimia marina</name>
    <dbReference type="NCBI Taxonomy" id="321267"/>
    <lineage>
        <taxon>Bacteria</taxon>
        <taxon>Pseudomonadati</taxon>
        <taxon>Pseudomonadota</taxon>
        <taxon>Alphaproteobacteria</taxon>
        <taxon>Rhodobacterales</taxon>
        <taxon>Roseobacteraceae</taxon>
    </lineage>
</organism>
<dbReference type="OrthoDB" id="7659281at2"/>
<reference evidence="2 3" key="1">
    <citation type="submission" date="2015-09" db="EMBL/GenBank/DDBJ databases">
        <authorList>
            <consortium name="Swine Surveillance"/>
        </authorList>
    </citation>
    <scope>NUCLEOTIDE SEQUENCE [LARGE SCALE GENOMIC DNA]</scope>
    <source>
        <strain evidence="2 3">CECT 7688</strain>
    </source>
</reference>
<dbReference type="AlphaFoldDB" id="A0A0P1EKA0"/>
<name>A0A0P1EKA0_9RHOB</name>
<evidence type="ECO:0000256" key="1">
    <source>
        <dbReference type="SAM" id="SignalP"/>
    </source>
</evidence>
<evidence type="ECO:0000313" key="3">
    <source>
        <dbReference type="Proteomes" id="UP000054823"/>
    </source>
</evidence>
<gene>
    <name evidence="2" type="ORF">SHM7688_00085</name>
</gene>